<reference evidence="1 2" key="1">
    <citation type="submission" date="2016-08" db="EMBL/GenBank/DDBJ databases">
        <authorList>
            <person name="Loux V."/>
            <person name="Rue O."/>
        </authorList>
    </citation>
    <scope>NUCLEOTIDE SEQUENCE [LARGE SCALE GENOMIC DNA]</scope>
    <source>
        <strain evidence="1 2">AFSSA_08CEB44bac</strain>
    </source>
</reference>
<dbReference type="RefSeq" id="WP_087099189.1">
    <property type="nucleotide sequence ID" value="NZ_CP066179.1"/>
</dbReference>
<sequence length="111" mass="13620">MNEIEVGQIVYVHVSNMFYSSEPKLIEYIVSKVNTRSFYAHRKDSDYERRFDKRKMTHESLGEVYRAYLTEKEYWDMVDRRKESIELRKELKKQIDIMSLEKLHELKKHIN</sequence>
<name>A0AAX2CKN8_9BACI</name>
<dbReference type="Proteomes" id="UP000242164">
    <property type="component" value="Unassembled WGS sequence"/>
</dbReference>
<dbReference type="AlphaFoldDB" id="A0AAX2CKN8"/>
<protein>
    <submittedName>
        <fullName evidence="1">Uncharacterized protein</fullName>
    </submittedName>
</protein>
<proteinExistence type="predicted"/>
<accession>A0AAX2CKN8</accession>
<comment type="caution">
    <text evidence="1">The sequence shown here is derived from an EMBL/GenBank/DDBJ whole genome shotgun (WGS) entry which is preliminary data.</text>
</comment>
<dbReference type="InterPro" id="IPR056982">
    <property type="entry name" value="Phage_ProQ_C-like"/>
</dbReference>
<evidence type="ECO:0000313" key="2">
    <source>
        <dbReference type="Proteomes" id="UP000242164"/>
    </source>
</evidence>
<gene>
    <name evidence="1" type="ORF">BCB44BAC_03333</name>
</gene>
<evidence type="ECO:0000313" key="1">
    <source>
        <dbReference type="EMBL" id="SCM00549.1"/>
    </source>
</evidence>
<dbReference type="EMBL" id="FMIK01000045">
    <property type="protein sequence ID" value="SCM00549.1"/>
    <property type="molecule type" value="Genomic_DNA"/>
</dbReference>
<dbReference type="Pfam" id="PF24203">
    <property type="entry name" value="Phage_ProQ_C_like"/>
    <property type="match status" value="1"/>
</dbReference>
<organism evidence="1 2">
    <name type="scientific">Bacillus cytotoxicus</name>
    <dbReference type="NCBI Taxonomy" id="580165"/>
    <lineage>
        <taxon>Bacteria</taxon>
        <taxon>Bacillati</taxon>
        <taxon>Bacillota</taxon>
        <taxon>Bacilli</taxon>
        <taxon>Bacillales</taxon>
        <taxon>Bacillaceae</taxon>
        <taxon>Bacillus</taxon>
        <taxon>Bacillus cereus group</taxon>
    </lineage>
</organism>